<evidence type="ECO:0000256" key="11">
    <source>
        <dbReference type="ARBA" id="ARBA00037847"/>
    </source>
</evidence>
<comment type="subcellular location">
    <subcellularLocation>
        <location evidence="1">Cell membrane</location>
    </subcellularLocation>
    <subcellularLocation>
        <location evidence="11">Endomembrane system</location>
        <topology evidence="11">Single-pass membrane protein</topology>
    </subcellularLocation>
</comment>
<evidence type="ECO:0000256" key="6">
    <source>
        <dbReference type="ARBA" id="ARBA00022729"/>
    </source>
</evidence>
<dbReference type="PRINTS" id="PR00019">
    <property type="entry name" value="LEURICHRPT"/>
</dbReference>
<comment type="similarity">
    <text evidence="2">Belongs to the RLP family.</text>
</comment>
<keyword evidence="3" id="KW-1003">Cell membrane</keyword>
<keyword evidence="5 12" id="KW-0812">Transmembrane</keyword>
<dbReference type="Pfam" id="PF00560">
    <property type="entry name" value="LRR_1"/>
    <property type="match status" value="2"/>
</dbReference>
<evidence type="ECO:0000256" key="10">
    <source>
        <dbReference type="ARBA" id="ARBA00023180"/>
    </source>
</evidence>
<proteinExistence type="inferred from homology"/>
<evidence type="ECO:0000256" key="1">
    <source>
        <dbReference type="ARBA" id="ARBA00004236"/>
    </source>
</evidence>
<evidence type="ECO:0000256" key="2">
    <source>
        <dbReference type="ARBA" id="ARBA00009592"/>
    </source>
</evidence>
<keyword evidence="13" id="KW-0418">Kinase</keyword>
<dbReference type="GO" id="GO:0012505">
    <property type="term" value="C:endomembrane system"/>
    <property type="evidence" value="ECO:0007669"/>
    <property type="project" value="UniProtKB-SubCell"/>
</dbReference>
<evidence type="ECO:0000313" key="13">
    <source>
        <dbReference type="EMBL" id="KAJ7958561.1"/>
    </source>
</evidence>
<dbReference type="FunFam" id="3.80.10.10:FF:000383">
    <property type="entry name" value="Leucine-rich repeat receptor protein kinase EMS1"/>
    <property type="match status" value="1"/>
</dbReference>
<sequence>MVTKEFAESSSQLVSLDVGDNQITGNIPSWIANLSSLKILILKGNHFMGQIPIQICQMTSLTIMDLSHNSLSGVIPSCLSNITSTTFQKQLGGFQNFSRELQIQGYDTRGLNPLLNLQEHVDFTTKMLPYTFYSHVLAFMTGMDLSHNKLEGCIPFEPGNLTNIHTLNLSHNYLTGQIPVSFSNLRQIESLDISFNRLNGRIPPQLTQLTTLSIFSVAHNNLSGPTADMKGQFSTSEESSYEGNPFLCGPQLHKSCTYNGEEDDNRANDGGFVDMGAFSITFAVSYVSVLVGIAAVLYINPYWRQAWFYFIELAITTCYYFCVHTLF</sequence>
<dbReference type="FunFam" id="3.80.10.10:FF:000111">
    <property type="entry name" value="LRR receptor-like serine/threonine-protein kinase ERECTA"/>
    <property type="match status" value="1"/>
</dbReference>
<keyword evidence="14" id="KW-1185">Reference proteome</keyword>
<organism evidence="13 14">
    <name type="scientific">Quillaja saponaria</name>
    <name type="common">Soap bark tree</name>
    <dbReference type="NCBI Taxonomy" id="32244"/>
    <lineage>
        <taxon>Eukaryota</taxon>
        <taxon>Viridiplantae</taxon>
        <taxon>Streptophyta</taxon>
        <taxon>Embryophyta</taxon>
        <taxon>Tracheophyta</taxon>
        <taxon>Spermatophyta</taxon>
        <taxon>Magnoliopsida</taxon>
        <taxon>eudicotyledons</taxon>
        <taxon>Gunneridae</taxon>
        <taxon>Pentapetalae</taxon>
        <taxon>rosids</taxon>
        <taxon>fabids</taxon>
        <taxon>Fabales</taxon>
        <taxon>Quillajaceae</taxon>
        <taxon>Quillaja</taxon>
    </lineage>
</organism>
<dbReference type="InterPro" id="IPR001611">
    <property type="entry name" value="Leu-rich_rpt"/>
</dbReference>
<keyword evidence="9 12" id="KW-0472">Membrane</keyword>
<dbReference type="EMBL" id="JARAOO010000008">
    <property type="protein sequence ID" value="KAJ7958561.1"/>
    <property type="molecule type" value="Genomic_DNA"/>
</dbReference>
<dbReference type="KEGG" id="qsa:O6P43_019272"/>
<protein>
    <submittedName>
        <fullName evidence="13">Leucine-rich receptor-like kinase family protein</fullName>
    </submittedName>
</protein>
<keyword evidence="10" id="KW-0325">Glycoprotein</keyword>
<dbReference type="GO" id="GO:0005886">
    <property type="term" value="C:plasma membrane"/>
    <property type="evidence" value="ECO:0007669"/>
    <property type="project" value="UniProtKB-SubCell"/>
</dbReference>
<evidence type="ECO:0000256" key="3">
    <source>
        <dbReference type="ARBA" id="ARBA00022475"/>
    </source>
</evidence>
<evidence type="ECO:0000313" key="14">
    <source>
        <dbReference type="Proteomes" id="UP001163823"/>
    </source>
</evidence>
<dbReference type="GO" id="GO:0016301">
    <property type="term" value="F:kinase activity"/>
    <property type="evidence" value="ECO:0007669"/>
    <property type="project" value="UniProtKB-KW"/>
</dbReference>
<keyword evidence="6" id="KW-0732">Signal</keyword>
<keyword evidence="4" id="KW-0433">Leucine-rich repeat</keyword>
<keyword evidence="13" id="KW-0808">Transferase</keyword>
<keyword evidence="8 12" id="KW-1133">Transmembrane helix</keyword>
<evidence type="ECO:0000256" key="4">
    <source>
        <dbReference type="ARBA" id="ARBA00022614"/>
    </source>
</evidence>
<keyword evidence="7" id="KW-0677">Repeat</keyword>
<feature type="transmembrane region" description="Helical" evidence="12">
    <location>
        <begin position="275"/>
        <end position="299"/>
    </location>
</feature>
<evidence type="ECO:0000256" key="7">
    <source>
        <dbReference type="ARBA" id="ARBA00022737"/>
    </source>
</evidence>
<dbReference type="Gene3D" id="3.80.10.10">
    <property type="entry name" value="Ribonuclease Inhibitor"/>
    <property type="match status" value="1"/>
</dbReference>
<dbReference type="InterPro" id="IPR051502">
    <property type="entry name" value="RLP_Defense_Trigger"/>
</dbReference>
<reference evidence="13" key="1">
    <citation type="journal article" date="2023" name="Science">
        <title>Elucidation of the pathway for biosynthesis of saponin adjuvants from the soapbark tree.</title>
        <authorList>
            <person name="Reed J."/>
            <person name="Orme A."/>
            <person name="El-Demerdash A."/>
            <person name="Owen C."/>
            <person name="Martin L.B.B."/>
            <person name="Misra R.C."/>
            <person name="Kikuchi S."/>
            <person name="Rejzek M."/>
            <person name="Martin A.C."/>
            <person name="Harkess A."/>
            <person name="Leebens-Mack J."/>
            <person name="Louveau T."/>
            <person name="Stephenson M.J."/>
            <person name="Osbourn A."/>
        </authorList>
    </citation>
    <scope>NUCLEOTIDE SEQUENCE</scope>
    <source>
        <strain evidence="13">S10</strain>
    </source>
</reference>
<keyword evidence="13" id="KW-0675">Receptor</keyword>
<evidence type="ECO:0000256" key="8">
    <source>
        <dbReference type="ARBA" id="ARBA00022989"/>
    </source>
</evidence>
<comment type="caution">
    <text evidence="13">The sequence shown here is derived from an EMBL/GenBank/DDBJ whole genome shotgun (WGS) entry which is preliminary data.</text>
</comment>
<name>A0AAD7LJP7_QUISA</name>
<dbReference type="Pfam" id="PF13855">
    <property type="entry name" value="LRR_8"/>
    <property type="match status" value="1"/>
</dbReference>
<dbReference type="SUPFAM" id="SSF52058">
    <property type="entry name" value="L domain-like"/>
    <property type="match status" value="1"/>
</dbReference>
<accession>A0AAD7LJP7</accession>
<dbReference type="InterPro" id="IPR032675">
    <property type="entry name" value="LRR_dom_sf"/>
</dbReference>
<dbReference type="Proteomes" id="UP001163823">
    <property type="component" value="Chromosome 8"/>
</dbReference>
<evidence type="ECO:0000256" key="9">
    <source>
        <dbReference type="ARBA" id="ARBA00023136"/>
    </source>
</evidence>
<dbReference type="AlphaFoldDB" id="A0AAD7LJP7"/>
<evidence type="ECO:0000256" key="5">
    <source>
        <dbReference type="ARBA" id="ARBA00022692"/>
    </source>
</evidence>
<dbReference type="PANTHER" id="PTHR48062">
    <property type="entry name" value="RECEPTOR-LIKE PROTEIN 14"/>
    <property type="match status" value="1"/>
</dbReference>
<feature type="transmembrane region" description="Helical" evidence="12">
    <location>
        <begin position="306"/>
        <end position="326"/>
    </location>
</feature>
<evidence type="ECO:0000256" key="12">
    <source>
        <dbReference type="SAM" id="Phobius"/>
    </source>
</evidence>
<dbReference type="PANTHER" id="PTHR48062:SF52">
    <property type="entry name" value="RECEPTOR-LIKE PROTEIN 8-RELATED"/>
    <property type="match status" value="1"/>
</dbReference>
<gene>
    <name evidence="13" type="ORF">O6P43_019272</name>
</gene>